<keyword evidence="1" id="KW-1133">Transmembrane helix</keyword>
<evidence type="ECO:0000313" key="3">
    <source>
        <dbReference type="Proteomes" id="UP001642360"/>
    </source>
</evidence>
<accession>A0ABC8TMB8</accession>
<keyword evidence="1" id="KW-0472">Membrane</keyword>
<gene>
    <name evidence="2" type="ORF">ILEXP_LOCUS38400</name>
</gene>
<name>A0ABC8TMB8_9AQUA</name>
<dbReference type="Proteomes" id="UP001642360">
    <property type="component" value="Unassembled WGS sequence"/>
</dbReference>
<proteinExistence type="predicted"/>
<dbReference type="AlphaFoldDB" id="A0ABC8TMB8"/>
<evidence type="ECO:0000256" key="1">
    <source>
        <dbReference type="SAM" id="Phobius"/>
    </source>
</evidence>
<dbReference type="EMBL" id="CAUOFW020005192">
    <property type="protein sequence ID" value="CAK9168976.1"/>
    <property type="molecule type" value="Genomic_DNA"/>
</dbReference>
<reference evidence="2 3" key="1">
    <citation type="submission" date="2024-02" db="EMBL/GenBank/DDBJ databases">
        <authorList>
            <person name="Vignale AGUSTIN F."/>
            <person name="Sosa J E."/>
            <person name="Modenutti C."/>
        </authorList>
    </citation>
    <scope>NUCLEOTIDE SEQUENCE [LARGE SCALE GENOMIC DNA]</scope>
</reference>
<organism evidence="2 3">
    <name type="scientific">Ilex paraguariensis</name>
    <name type="common">yerba mate</name>
    <dbReference type="NCBI Taxonomy" id="185542"/>
    <lineage>
        <taxon>Eukaryota</taxon>
        <taxon>Viridiplantae</taxon>
        <taxon>Streptophyta</taxon>
        <taxon>Embryophyta</taxon>
        <taxon>Tracheophyta</taxon>
        <taxon>Spermatophyta</taxon>
        <taxon>Magnoliopsida</taxon>
        <taxon>eudicotyledons</taxon>
        <taxon>Gunneridae</taxon>
        <taxon>Pentapetalae</taxon>
        <taxon>asterids</taxon>
        <taxon>campanulids</taxon>
        <taxon>Aquifoliales</taxon>
        <taxon>Aquifoliaceae</taxon>
        <taxon>Ilex</taxon>
    </lineage>
</organism>
<evidence type="ECO:0000313" key="2">
    <source>
        <dbReference type="EMBL" id="CAK9168976.1"/>
    </source>
</evidence>
<protein>
    <submittedName>
        <fullName evidence="2">Uncharacterized protein</fullName>
    </submittedName>
</protein>
<feature type="transmembrane region" description="Helical" evidence="1">
    <location>
        <begin position="99"/>
        <end position="119"/>
    </location>
</feature>
<sequence length="120" mass="13295">MVLHSAGCLMQTKKWTAPGSSIMAPQVRSLRKANTEQVAIAIDMDPDRGGSLEDEDDDKAHGFKSLTTSRIVPRFTRPVSNIIDGLWVSCDRALMRQPALRLGLIIYWAMLHALLAMFVA</sequence>
<keyword evidence="1" id="KW-0812">Transmembrane</keyword>
<keyword evidence="3" id="KW-1185">Reference proteome</keyword>
<comment type="caution">
    <text evidence="2">The sequence shown here is derived from an EMBL/GenBank/DDBJ whole genome shotgun (WGS) entry which is preliminary data.</text>
</comment>